<reference evidence="2" key="1">
    <citation type="journal article" date="2023" name="G3 (Bethesda)">
        <title>Whole genome assembly and annotation of the endangered Caribbean coral Acropora cervicornis.</title>
        <authorList>
            <person name="Selwyn J.D."/>
            <person name="Vollmer S.V."/>
        </authorList>
    </citation>
    <scope>NUCLEOTIDE SEQUENCE</scope>
    <source>
        <strain evidence="2">K2</strain>
    </source>
</reference>
<organism evidence="2 3">
    <name type="scientific">Acropora cervicornis</name>
    <name type="common">Staghorn coral</name>
    <dbReference type="NCBI Taxonomy" id="6130"/>
    <lineage>
        <taxon>Eukaryota</taxon>
        <taxon>Metazoa</taxon>
        <taxon>Cnidaria</taxon>
        <taxon>Anthozoa</taxon>
        <taxon>Hexacorallia</taxon>
        <taxon>Scleractinia</taxon>
        <taxon>Astrocoeniina</taxon>
        <taxon>Acroporidae</taxon>
        <taxon>Acropora</taxon>
    </lineage>
</organism>
<proteinExistence type="predicted"/>
<evidence type="ECO:0000259" key="1">
    <source>
        <dbReference type="Pfam" id="PF09588"/>
    </source>
</evidence>
<feature type="domain" description="YqaJ viral recombinase" evidence="1">
    <location>
        <begin position="284"/>
        <end position="405"/>
    </location>
</feature>
<dbReference type="PANTHER" id="PTHR46609:SF8">
    <property type="entry name" value="YQAJ VIRAL RECOMBINASE DOMAIN-CONTAINING PROTEIN"/>
    <property type="match status" value="1"/>
</dbReference>
<protein>
    <recommendedName>
        <fullName evidence="1">YqaJ viral recombinase domain-containing protein</fullName>
    </recommendedName>
</protein>
<dbReference type="InterPro" id="IPR051703">
    <property type="entry name" value="NF-kappa-B_Signaling_Reg"/>
</dbReference>
<dbReference type="InterPro" id="IPR011604">
    <property type="entry name" value="PDDEXK-like_dom_sf"/>
</dbReference>
<accession>A0AAD9UY01</accession>
<comment type="caution">
    <text evidence="2">The sequence shown here is derived from an EMBL/GenBank/DDBJ whole genome shotgun (WGS) entry which is preliminary data.</text>
</comment>
<dbReference type="GO" id="GO:0006281">
    <property type="term" value="P:DNA repair"/>
    <property type="evidence" value="ECO:0007669"/>
    <property type="project" value="UniProtKB-ARBA"/>
</dbReference>
<evidence type="ECO:0000313" key="2">
    <source>
        <dbReference type="EMBL" id="KAK2554026.1"/>
    </source>
</evidence>
<reference evidence="2" key="2">
    <citation type="journal article" date="2023" name="Science">
        <title>Genomic signatures of disease resistance in endangered staghorn corals.</title>
        <authorList>
            <person name="Vollmer S.V."/>
            <person name="Selwyn J.D."/>
            <person name="Despard B.A."/>
            <person name="Roesel C.L."/>
        </authorList>
    </citation>
    <scope>NUCLEOTIDE SEQUENCE</scope>
    <source>
        <strain evidence="2">K2</strain>
    </source>
</reference>
<dbReference type="PANTHER" id="PTHR46609">
    <property type="entry name" value="EXONUCLEASE, PHAGE-TYPE/RECB, C-TERMINAL DOMAIN-CONTAINING PROTEIN"/>
    <property type="match status" value="1"/>
</dbReference>
<dbReference type="Gene3D" id="3.90.320.10">
    <property type="match status" value="1"/>
</dbReference>
<dbReference type="SUPFAM" id="SSF52980">
    <property type="entry name" value="Restriction endonuclease-like"/>
    <property type="match status" value="1"/>
</dbReference>
<sequence length="435" mass="49173">MEMRQHAPDVLDFLATMAVSQIKKDSEQQIPPLCKAHGILMHSRWKELSLIQKFNGVLLGFGNATERKYIYNVHVGRTSSARCYQSQRKSEEPHTLQICVLSSNVEANVLNASCLCKAGQALIGTAKEKKTPVTCKLYDARSKSLRFEGWKRGVVLRMCEQGKQKDKKPPCSYLLADQEAPAHVNTVFGNAPIGFILSYQLNDLKEDAVVFSCDRPLDQVREKADELKNILPFTNLPKTLSSAGRPLPNIPADHKRFIAKITLDLASARQIEQIPVKQLSDPRWFLHRKFRLTASNFGLVVNRKRQPTDAFLRNIFQSRDISNVASIRHGKQNEIIARTLYANEMQRKNQKFTVYEAGLVINPCLPFLGASPDGKVFDPTDRDPFGLLEIKAPYTWRNCTFVEACQDENFICHIVDGNPQLKINHKSGYYSQAQG</sequence>
<evidence type="ECO:0000313" key="3">
    <source>
        <dbReference type="Proteomes" id="UP001249851"/>
    </source>
</evidence>
<name>A0AAD9UY01_ACRCE</name>
<dbReference type="Proteomes" id="UP001249851">
    <property type="component" value="Unassembled WGS sequence"/>
</dbReference>
<dbReference type="CDD" id="cd22343">
    <property type="entry name" value="PDDEXK_lambda_exonuclease-like"/>
    <property type="match status" value="1"/>
</dbReference>
<dbReference type="AlphaFoldDB" id="A0AAD9UY01"/>
<keyword evidence="3" id="KW-1185">Reference proteome</keyword>
<dbReference type="Pfam" id="PF09588">
    <property type="entry name" value="YqaJ"/>
    <property type="match status" value="1"/>
</dbReference>
<gene>
    <name evidence="2" type="ORF">P5673_024362</name>
</gene>
<dbReference type="InterPro" id="IPR011335">
    <property type="entry name" value="Restrct_endonuc-II-like"/>
</dbReference>
<dbReference type="EMBL" id="JARQWQ010000072">
    <property type="protein sequence ID" value="KAK2554026.1"/>
    <property type="molecule type" value="Genomic_DNA"/>
</dbReference>
<dbReference type="InterPro" id="IPR019080">
    <property type="entry name" value="YqaJ_viral_recombinase"/>
</dbReference>